<dbReference type="GO" id="GO:0008477">
    <property type="term" value="F:purine nucleosidase activity"/>
    <property type="evidence" value="ECO:0007669"/>
    <property type="project" value="TreeGrafter"/>
</dbReference>
<dbReference type="AlphaFoldDB" id="A0A848ATY7"/>
<dbReference type="EMBL" id="JABAEW010000020">
    <property type="protein sequence ID" value="NMD87204.1"/>
    <property type="molecule type" value="Genomic_DNA"/>
</dbReference>
<dbReference type="GO" id="GO:0005829">
    <property type="term" value="C:cytosol"/>
    <property type="evidence" value="ECO:0007669"/>
    <property type="project" value="TreeGrafter"/>
</dbReference>
<dbReference type="Gene3D" id="3.90.245.10">
    <property type="entry name" value="Ribonucleoside hydrolase-like"/>
    <property type="match status" value="1"/>
</dbReference>
<dbReference type="InterPro" id="IPR023186">
    <property type="entry name" value="IUNH"/>
</dbReference>
<evidence type="ECO:0000256" key="1">
    <source>
        <dbReference type="ARBA" id="ARBA00022801"/>
    </source>
</evidence>
<dbReference type="PANTHER" id="PTHR12304:SF4">
    <property type="entry name" value="URIDINE NUCLEOSIDASE"/>
    <property type="match status" value="1"/>
</dbReference>
<sequence>MQNDNRRFGAEKNDIVLDTDTYNEMDDQFAVLWALLSPERLNVRALTAAPFLNEQSASPADGMEKSFLELERIVELSGRPSQGLVWRGSAAYLPDRRTPVLSPAAFRIAELAREARRNGTRLKILAIAALTNVASALLLAPDIAESVDVVWLGGQPYDWETQDEFNFRQDVAAVRVVFESGALFAHIPCVHGAETLITTLPELEERCFPHGRFGAYLRELAGRFMRRESSRIIWDISTVAFFCVPEAFLQQEVELPRLLDNGSWSRSESSGRGALLVRHIERDPVFNRFFEALEKSNL</sequence>
<keyword evidence="1 4" id="KW-0378">Hydrolase</keyword>
<reference evidence="4 5" key="1">
    <citation type="submission" date="2020-04" db="EMBL/GenBank/DDBJ databases">
        <authorList>
            <person name="Hitch T.C.A."/>
            <person name="Wylensek D."/>
            <person name="Clavel T."/>
        </authorList>
    </citation>
    <scope>NUCLEOTIDE SEQUENCE [LARGE SCALE GENOMIC DNA]</scope>
    <source>
        <strain evidence="4 5">COR2-253-APC-1A</strain>
    </source>
</reference>
<accession>A0A848ATY7</accession>
<proteinExistence type="predicted"/>
<name>A0A848ATY7_9BACT</name>
<feature type="domain" description="Inosine/uridine-preferring nucleoside hydrolase" evidence="3">
    <location>
        <begin position="15"/>
        <end position="255"/>
    </location>
</feature>
<evidence type="ECO:0000256" key="2">
    <source>
        <dbReference type="ARBA" id="ARBA00023295"/>
    </source>
</evidence>
<evidence type="ECO:0000313" key="4">
    <source>
        <dbReference type="EMBL" id="NMD87204.1"/>
    </source>
</evidence>
<dbReference type="Proteomes" id="UP000576225">
    <property type="component" value="Unassembled WGS sequence"/>
</dbReference>
<dbReference type="GO" id="GO:0006152">
    <property type="term" value="P:purine nucleoside catabolic process"/>
    <property type="evidence" value="ECO:0007669"/>
    <property type="project" value="TreeGrafter"/>
</dbReference>
<dbReference type="Pfam" id="PF01156">
    <property type="entry name" value="IU_nuc_hydro"/>
    <property type="match status" value="1"/>
</dbReference>
<organism evidence="4 5">
    <name type="scientific">Victivallis vadensis</name>
    <dbReference type="NCBI Taxonomy" id="172901"/>
    <lineage>
        <taxon>Bacteria</taxon>
        <taxon>Pseudomonadati</taxon>
        <taxon>Lentisphaerota</taxon>
        <taxon>Lentisphaeria</taxon>
        <taxon>Victivallales</taxon>
        <taxon>Victivallaceae</taxon>
        <taxon>Victivallis</taxon>
    </lineage>
</organism>
<keyword evidence="2" id="KW-0326">Glycosidase</keyword>
<dbReference type="RefSeq" id="WP_168962695.1">
    <property type="nucleotide sequence ID" value="NZ_JABAEW010000020.1"/>
</dbReference>
<dbReference type="InterPro" id="IPR036452">
    <property type="entry name" value="Ribo_hydro-like"/>
</dbReference>
<protein>
    <submittedName>
        <fullName evidence="4">Nucleoside hydrolase</fullName>
    </submittedName>
</protein>
<comment type="caution">
    <text evidence="4">The sequence shown here is derived from an EMBL/GenBank/DDBJ whole genome shotgun (WGS) entry which is preliminary data.</text>
</comment>
<dbReference type="SUPFAM" id="SSF53590">
    <property type="entry name" value="Nucleoside hydrolase"/>
    <property type="match status" value="1"/>
</dbReference>
<evidence type="ECO:0000259" key="3">
    <source>
        <dbReference type="Pfam" id="PF01156"/>
    </source>
</evidence>
<dbReference type="InterPro" id="IPR001910">
    <property type="entry name" value="Inosine/uridine_hydrolase_dom"/>
</dbReference>
<evidence type="ECO:0000313" key="5">
    <source>
        <dbReference type="Proteomes" id="UP000576225"/>
    </source>
</evidence>
<dbReference type="PANTHER" id="PTHR12304">
    <property type="entry name" value="INOSINE-URIDINE PREFERRING NUCLEOSIDE HYDROLASE"/>
    <property type="match status" value="1"/>
</dbReference>
<gene>
    <name evidence="4" type="ORF">HF882_11470</name>
</gene>